<dbReference type="FunFam" id="1.10.238.10:FF:000001">
    <property type="entry name" value="Calmodulin 1"/>
    <property type="match status" value="1"/>
</dbReference>
<dbReference type="AlphaFoldDB" id="A0A8T2THH6"/>
<dbReference type="SUPFAM" id="SSF47473">
    <property type="entry name" value="EF-hand"/>
    <property type="match status" value="1"/>
</dbReference>
<dbReference type="PANTHER" id="PTHR23050">
    <property type="entry name" value="CALCIUM BINDING PROTEIN"/>
    <property type="match status" value="1"/>
</dbReference>
<accession>A0A8T2THH6</accession>
<dbReference type="InterPro" id="IPR018247">
    <property type="entry name" value="EF_Hand_1_Ca_BS"/>
</dbReference>
<dbReference type="PROSITE" id="PS00018">
    <property type="entry name" value="EF_HAND_1"/>
    <property type="match status" value="3"/>
</dbReference>
<organism evidence="4 5">
    <name type="scientific">Ceratopteris richardii</name>
    <name type="common">Triangle waterfern</name>
    <dbReference type="NCBI Taxonomy" id="49495"/>
    <lineage>
        <taxon>Eukaryota</taxon>
        <taxon>Viridiplantae</taxon>
        <taxon>Streptophyta</taxon>
        <taxon>Embryophyta</taxon>
        <taxon>Tracheophyta</taxon>
        <taxon>Polypodiopsida</taxon>
        <taxon>Polypodiidae</taxon>
        <taxon>Polypodiales</taxon>
        <taxon>Pteridineae</taxon>
        <taxon>Pteridaceae</taxon>
        <taxon>Parkerioideae</taxon>
        <taxon>Ceratopteris</taxon>
    </lineage>
</organism>
<dbReference type="Gene3D" id="1.10.238.10">
    <property type="entry name" value="EF-hand"/>
    <property type="match status" value="1"/>
</dbReference>
<keyword evidence="1" id="KW-0677">Repeat</keyword>
<dbReference type="EMBL" id="CM035417">
    <property type="protein sequence ID" value="KAH7422821.1"/>
    <property type="molecule type" value="Genomic_DNA"/>
</dbReference>
<evidence type="ECO:0000256" key="2">
    <source>
        <dbReference type="ARBA" id="ARBA00022837"/>
    </source>
</evidence>
<evidence type="ECO:0000313" key="5">
    <source>
        <dbReference type="Proteomes" id="UP000825935"/>
    </source>
</evidence>
<keyword evidence="5" id="KW-1185">Reference proteome</keyword>
<keyword evidence="2" id="KW-0106">Calcium</keyword>
<evidence type="ECO:0000259" key="3">
    <source>
        <dbReference type="PROSITE" id="PS50222"/>
    </source>
</evidence>
<dbReference type="SMART" id="SM00054">
    <property type="entry name" value="EFh"/>
    <property type="match status" value="3"/>
</dbReference>
<dbReference type="CDD" id="cd00051">
    <property type="entry name" value="EFh"/>
    <property type="match status" value="1"/>
</dbReference>
<protein>
    <recommendedName>
        <fullName evidence="3">EF-hand domain-containing protein</fullName>
    </recommendedName>
</protein>
<feature type="domain" description="EF-hand" evidence="3">
    <location>
        <begin position="119"/>
        <end position="154"/>
    </location>
</feature>
<dbReference type="PROSITE" id="PS50222">
    <property type="entry name" value="EF_HAND_2"/>
    <property type="match status" value="3"/>
</dbReference>
<dbReference type="InterPro" id="IPR011992">
    <property type="entry name" value="EF-hand-dom_pair"/>
</dbReference>
<dbReference type="InterPro" id="IPR002048">
    <property type="entry name" value="EF_hand_dom"/>
</dbReference>
<dbReference type="GO" id="GO:0005509">
    <property type="term" value="F:calcium ion binding"/>
    <property type="evidence" value="ECO:0007669"/>
    <property type="project" value="InterPro"/>
</dbReference>
<dbReference type="Proteomes" id="UP000825935">
    <property type="component" value="Chromosome 12"/>
</dbReference>
<dbReference type="InterPro" id="IPR050145">
    <property type="entry name" value="Centrin_CML-like"/>
</dbReference>
<feature type="domain" description="EF-hand" evidence="3">
    <location>
        <begin position="37"/>
        <end position="72"/>
    </location>
</feature>
<evidence type="ECO:0000313" key="4">
    <source>
        <dbReference type="EMBL" id="KAH7422821.1"/>
    </source>
</evidence>
<gene>
    <name evidence="4" type="ORF">KP509_12G027300</name>
</gene>
<dbReference type="OMA" id="DECVASH"/>
<reference evidence="4" key="1">
    <citation type="submission" date="2021-08" db="EMBL/GenBank/DDBJ databases">
        <title>WGS assembly of Ceratopteris richardii.</title>
        <authorList>
            <person name="Marchant D.B."/>
            <person name="Chen G."/>
            <person name="Jenkins J."/>
            <person name="Shu S."/>
            <person name="Leebens-Mack J."/>
            <person name="Grimwood J."/>
            <person name="Schmutz J."/>
            <person name="Soltis P."/>
            <person name="Soltis D."/>
            <person name="Chen Z.-H."/>
        </authorList>
    </citation>
    <scope>NUCLEOTIDE SEQUENCE</scope>
    <source>
        <strain evidence="4">Whitten #5841</strain>
        <tissue evidence="4">Leaf</tissue>
    </source>
</reference>
<proteinExistence type="predicted"/>
<comment type="caution">
    <text evidence="4">The sequence shown here is derived from an EMBL/GenBank/DDBJ whole genome shotgun (WGS) entry which is preliminary data.</text>
</comment>
<dbReference type="OrthoDB" id="26525at2759"/>
<dbReference type="Pfam" id="PF13499">
    <property type="entry name" value="EF-hand_7"/>
    <property type="match status" value="2"/>
</dbReference>
<name>A0A8T2THH6_CERRI</name>
<evidence type="ECO:0000256" key="1">
    <source>
        <dbReference type="ARBA" id="ARBA00022737"/>
    </source>
</evidence>
<sequence>MDDLWFYDIRSSSPTSPPDECVASHSVSLPAHDASKADVEDLHRVFDAMDADHDGRLSGKDLSAWMHKLGLSASEKSARRLMALRDAGNSGSLDFEGFIGLNRDTEPTEVVGAQDEGGSRQKLLMEAFDIFDKDHDGLISPKELSGTLQDLGLMDKNIEESEYMNMIKRADFDGDGQLSFADFQSMMDHKDVKLATCR</sequence>
<feature type="domain" description="EF-hand" evidence="3">
    <location>
        <begin position="158"/>
        <end position="193"/>
    </location>
</feature>